<gene>
    <name evidence="3" type="ORF">RAMLITH_24750</name>
</gene>
<proteinExistence type="predicted"/>
<dbReference type="RefSeq" id="WP_168110164.1">
    <property type="nucleotide sequence ID" value="NZ_VTOX01000014.1"/>
</dbReference>
<comment type="caution">
    <text evidence="3">The sequence shown here is derived from an EMBL/GenBank/DDBJ whole genome shotgun (WGS) entry which is preliminary data.</text>
</comment>
<dbReference type="InterPro" id="IPR052196">
    <property type="entry name" value="Bact_Kbp"/>
</dbReference>
<keyword evidence="1" id="KW-0732">Signal</keyword>
<accession>A0A7X6DKT3</accession>
<protein>
    <submittedName>
        <fullName evidence="3">LysM peptidoglycan-binding domain-containing protein</fullName>
    </submittedName>
</protein>
<dbReference type="EMBL" id="VTOX01000014">
    <property type="protein sequence ID" value="NKE69027.1"/>
    <property type="molecule type" value="Genomic_DNA"/>
</dbReference>
<dbReference type="Proteomes" id="UP000521868">
    <property type="component" value="Unassembled WGS sequence"/>
</dbReference>
<evidence type="ECO:0000256" key="1">
    <source>
        <dbReference type="SAM" id="SignalP"/>
    </source>
</evidence>
<feature type="signal peptide" evidence="1">
    <location>
        <begin position="1"/>
        <end position="35"/>
    </location>
</feature>
<dbReference type="SMART" id="SM00257">
    <property type="entry name" value="LysM"/>
    <property type="match status" value="1"/>
</dbReference>
<dbReference type="Gene3D" id="3.10.350.10">
    <property type="entry name" value="LysM domain"/>
    <property type="match status" value="1"/>
</dbReference>
<organism evidence="3 4">
    <name type="scientific">Ramlibacter lithotrophicus</name>
    <dbReference type="NCBI Taxonomy" id="2606681"/>
    <lineage>
        <taxon>Bacteria</taxon>
        <taxon>Pseudomonadati</taxon>
        <taxon>Pseudomonadota</taxon>
        <taxon>Betaproteobacteria</taxon>
        <taxon>Burkholderiales</taxon>
        <taxon>Comamonadaceae</taxon>
        <taxon>Ramlibacter</taxon>
    </lineage>
</organism>
<dbReference type="AlphaFoldDB" id="A0A7X6DKT3"/>
<dbReference type="Pfam" id="PF01476">
    <property type="entry name" value="LysM"/>
    <property type="match status" value="1"/>
</dbReference>
<sequence>MHQHSHLETTRRTTARRAAALLPAWLLVAALGAPAAAQNFPVTPAQRGTAEQVAAAGVPLSELAPDAPDTYTVKRGDTLWGISGVFLARPWRWPELWGMNLQDIRNPHLIYPGQQLVLERRDGRATLRVRQAAAGDLPTETVRVSPRVRIEPLSGSAVPAVQTHLIEAFLSEPVIVDEAALLQAPRIVAASETRVLITRGDRAYVRGPTETPLQRSAGATEYRVFRNARPIKDPVTSAVLGYEAPYLGKASLVRGETVQAVRTSSGGQQQMPVPATIDIVSAKEEMRVGDRLLPEPPRVFTSYVPHAPAAGLEGTIVSIYGEAVAIAGQSQVVLINKGTADGIESGHVFAILKAGDRRVDRSQPGERTDIKLPDERNGLLMVFRPFEKLSYALILEISDTVQVGDRIASPQ</sequence>
<dbReference type="InterPro" id="IPR036779">
    <property type="entry name" value="LysM_dom_sf"/>
</dbReference>
<dbReference type="CDD" id="cd00118">
    <property type="entry name" value="LysM"/>
    <property type="match status" value="1"/>
</dbReference>
<dbReference type="PANTHER" id="PTHR34700:SF4">
    <property type="entry name" value="PHAGE-LIKE ELEMENT PBSX PROTEIN XKDP"/>
    <property type="match status" value="1"/>
</dbReference>
<name>A0A7X6DKT3_9BURK</name>
<evidence type="ECO:0000259" key="2">
    <source>
        <dbReference type="PROSITE" id="PS51782"/>
    </source>
</evidence>
<dbReference type="InterPro" id="IPR018392">
    <property type="entry name" value="LysM"/>
</dbReference>
<reference evidence="3 4" key="1">
    <citation type="journal article" date="2020" name="Nature">
        <title>Bacterial chemolithoautotrophy via manganese oxidation.</title>
        <authorList>
            <person name="Yu H."/>
            <person name="Leadbetter J.R."/>
        </authorList>
    </citation>
    <scope>NUCLEOTIDE SEQUENCE [LARGE SCALE GENOMIC DNA]</scope>
    <source>
        <strain evidence="3 4">RBP-1</strain>
    </source>
</reference>
<evidence type="ECO:0000313" key="4">
    <source>
        <dbReference type="Proteomes" id="UP000521868"/>
    </source>
</evidence>
<dbReference type="PANTHER" id="PTHR34700">
    <property type="entry name" value="POTASSIUM BINDING PROTEIN KBP"/>
    <property type="match status" value="1"/>
</dbReference>
<dbReference type="PROSITE" id="PS51782">
    <property type="entry name" value="LYSM"/>
    <property type="match status" value="1"/>
</dbReference>
<keyword evidence="4" id="KW-1185">Reference proteome</keyword>
<feature type="domain" description="LysM" evidence="2">
    <location>
        <begin position="69"/>
        <end position="118"/>
    </location>
</feature>
<evidence type="ECO:0000313" key="3">
    <source>
        <dbReference type="EMBL" id="NKE69027.1"/>
    </source>
</evidence>
<feature type="chain" id="PRO_5031116104" evidence="1">
    <location>
        <begin position="36"/>
        <end position="411"/>
    </location>
</feature>
<dbReference type="SUPFAM" id="SSF54106">
    <property type="entry name" value="LysM domain"/>
    <property type="match status" value="1"/>
</dbReference>